<dbReference type="Proteomes" id="UP000541636">
    <property type="component" value="Unassembled WGS sequence"/>
</dbReference>
<dbReference type="RefSeq" id="WP_168609117.1">
    <property type="nucleotide sequence ID" value="NZ_JAAZQD010000003.1"/>
</dbReference>
<evidence type="ECO:0000313" key="2">
    <source>
        <dbReference type="EMBL" id="NKZ38966.1"/>
    </source>
</evidence>
<gene>
    <name evidence="2" type="ORF">HF690_08370</name>
</gene>
<protein>
    <submittedName>
        <fullName evidence="2">Class I SAM-dependent methyltransferase</fullName>
    </submittedName>
</protein>
<dbReference type="Pfam" id="PF08241">
    <property type="entry name" value="Methyltransf_11"/>
    <property type="match status" value="1"/>
</dbReference>
<organism evidence="2 3">
    <name type="scientific">Oleiagrimonas citrea</name>
    <dbReference type="NCBI Taxonomy" id="1665687"/>
    <lineage>
        <taxon>Bacteria</taxon>
        <taxon>Pseudomonadati</taxon>
        <taxon>Pseudomonadota</taxon>
        <taxon>Gammaproteobacteria</taxon>
        <taxon>Lysobacterales</taxon>
        <taxon>Rhodanobacteraceae</taxon>
        <taxon>Oleiagrimonas</taxon>
    </lineage>
</organism>
<dbReference type="EMBL" id="JAAZQD010000003">
    <property type="protein sequence ID" value="NKZ38966.1"/>
    <property type="molecule type" value="Genomic_DNA"/>
</dbReference>
<comment type="caution">
    <text evidence="2">The sequence shown here is derived from an EMBL/GenBank/DDBJ whole genome shotgun (WGS) entry which is preliminary data.</text>
</comment>
<evidence type="ECO:0000313" key="3">
    <source>
        <dbReference type="Proteomes" id="UP000541636"/>
    </source>
</evidence>
<dbReference type="GO" id="GO:0032259">
    <property type="term" value="P:methylation"/>
    <property type="evidence" value="ECO:0007669"/>
    <property type="project" value="UniProtKB-KW"/>
</dbReference>
<proteinExistence type="predicted"/>
<dbReference type="GO" id="GO:0008757">
    <property type="term" value="F:S-adenosylmethionine-dependent methyltransferase activity"/>
    <property type="evidence" value="ECO:0007669"/>
    <property type="project" value="InterPro"/>
</dbReference>
<accession>A0A846ZLW3</accession>
<dbReference type="SUPFAM" id="SSF53335">
    <property type="entry name" value="S-adenosyl-L-methionine-dependent methyltransferases"/>
    <property type="match status" value="1"/>
</dbReference>
<keyword evidence="2" id="KW-0489">Methyltransferase</keyword>
<sequence>MRALLRAEEALLRASVPARAGSYGLYLGMRDGGRVCAESAAHWVRLHCDNELWRGSLHARRDEALPFAEGAFSVVVISHAQQFGGHSQALLHEAARVTAPGGTLALSGMHPFSAWAPWLSWCMRGASQSLQLRAPLHWTRCVVEQGFKVQGIHRFGRILPRGEAVQGMGSEQLGGGYLVVARKHPAAATPLRFARLPERVRGTGSLAPGAHRECA</sequence>
<name>A0A846ZLW3_9GAMM</name>
<keyword evidence="3" id="KW-1185">Reference proteome</keyword>
<dbReference type="InterPro" id="IPR013216">
    <property type="entry name" value="Methyltransf_11"/>
</dbReference>
<evidence type="ECO:0000259" key="1">
    <source>
        <dbReference type="Pfam" id="PF08241"/>
    </source>
</evidence>
<keyword evidence="2" id="KW-0808">Transferase</keyword>
<dbReference type="AlphaFoldDB" id="A0A846ZLW3"/>
<dbReference type="InterPro" id="IPR029063">
    <property type="entry name" value="SAM-dependent_MTases_sf"/>
</dbReference>
<reference evidence="2 3" key="1">
    <citation type="journal article" date="2017" name="Int. J. Syst. Evol. Microbiol.">
        <title>Oleiagrimonas citrea sp. nov., a marine bacterium isolated from tidal flat sediment and emended description of the genus Oleiagrimonas Fang et al. 2015 and Oleiagrimonas soli.</title>
        <authorList>
            <person name="Yang S.H."/>
            <person name="Seo H.S."/>
            <person name="Seong C.N."/>
            <person name="Kwon K.K."/>
        </authorList>
    </citation>
    <scope>NUCLEOTIDE SEQUENCE [LARGE SCALE GENOMIC DNA]</scope>
    <source>
        <strain evidence="2 3">MEBiC09124</strain>
    </source>
</reference>
<dbReference type="Gene3D" id="3.40.50.150">
    <property type="entry name" value="Vaccinia Virus protein VP39"/>
    <property type="match status" value="1"/>
</dbReference>
<feature type="domain" description="Methyltransferase type 11" evidence="1">
    <location>
        <begin position="62"/>
        <end position="105"/>
    </location>
</feature>